<gene>
    <name evidence="1" type="ORF">M437DRAFT_88159</name>
</gene>
<dbReference type="STRING" id="1043003.A0A074W8L0"/>
<dbReference type="Proteomes" id="UP000030672">
    <property type="component" value="Unassembled WGS sequence"/>
</dbReference>
<evidence type="ECO:0000313" key="1">
    <source>
        <dbReference type="EMBL" id="KEQ58891.1"/>
    </source>
</evidence>
<dbReference type="AlphaFoldDB" id="A0A074W8L0"/>
<protein>
    <submittedName>
        <fullName evidence="1">Uncharacterized protein</fullName>
    </submittedName>
</protein>
<accession>A0A074W8L0</accession>
<dbReference type="EMBL" id="KL584851">
    <property type="protein sequence ID" value="KEQ58891.1"/>
    <property type="molecule type" value="Genomic_DNA"/>
</dbReference>
<evidence type="ECO:0000313" key="2">
    <source>
        <dbReference type="Proteomes" id="UP000030672"/>
    </source>
</evidence>
<name>A0A074W8L0_AURM1</name>
<proteinExistence type="predicted"/>
<reference evidence="1 2" key="1">
    <citation type="journal article" date="2014" name="BMC Genomics">
        <title>Genome sequencing of four Aureobasidium pullulans varieties: biotechnological potential, stress tolerance, and description of new species.</title>
        <authorList>
            <person name="Gostin Ar C."/>
            <person name="Ohm R.A."/>
            <person name="Kogej T."/>
            <person name="Sonjak S."/>
            <person name="Turk M."/>
            <person name="Zajc J."/>
            <person name="Zalar P."/>
            <person name="Grube M."/>
            <person name="Sun H."/>
            <person name="Han J."/>
            <person name="Sharma A."/>
            <person name="Chiniquy J."/>
            <person name="Ngan C.Y."/>
            <person name="Lipzen A."/>
            <person name="Barry K."/>
            <person name="Grigoriev I.V."/>
            <person name="Gunde-Cimerman N."/>
        </authorList>
    </citation>
    <scope>NUCLEOTIDE SEQUENCE [LARGE SCALE GENOMIC DNA]</scope>
    <source>
        <strain evidence="1 2">CBS 110374</strain>
    </source>
</reference>
<organism evidence="1 2">
    <name type="scientific">Aureobasidium melanogenum (strain CBS 110374)</name>
    <name type="common">Aureobasidium pullulans var. melanogenum</name>
    <dbReference type="NCBI Taxonomy" id="1043003"/>
    <lineage>
        <taxon>Eukaryota</taxon>
        <taxon>Fungi</taxon>
        <taxon>Dikarya</taxon>
        <taxon>Ascomycota</taxon>
        <taxon>Pezizomycotina</taxon>
        <taxon>Dothideomycetes</taxon>
        <taxon>Dothideomycetidae</taxon>
        <taxon>Dothideales</taxon>
        <taxon>Saccotheciaceae</taxon>
        <taxon>Aureobasidium</taxon>
    </lineage>
</organism>
<dbReference type="PANTHER" id="PTHR47843">
    <property type="entry name" value="BTB DOMAIN-CONTAINING PROTEIN-RELATED"/>
    <property type="match status" value="1"/>
</dbReference>
<dbReference type="HOGENOM" id="CLU_2305506_0_0_1"/>
<keyword evidence="2" id="KW-1185">Reference proteome</keyword>
<dbReference type="GeneID" id="63922144"/>
<dbReference type="RefSeq" id="XP_040875914.1">
    <property type="nucleotide sequence ID" value="XM_041028771.1"/>
</dbReference>
<sequence length="100" mass="11380">MYAMGKEYGIPGLKAVACAKFHRLSWNILNHAGLSAAIIVAYSTTPETDKGLRDEILRALYVCRKRYSDEEEIQRIISSIPELSYGLFRRLLEREMAAQT</sequence>
<dbReference type="PANTHER" id="PTHR47843:SF5">
    <property type="entry name" value="BTB_POZ DOMAIN PROTEIN"/>
    <property type="match status" value="1"/>
</dbReference>